<proteinExistence type="predicted"/>
<dbReference type="GO" id="GO:0003677">
    <property type="term" value="F:DNA binding"/>
    <property type="evidence" value="ECO:0007669"/>
    <property type="project" value="UniProtKB-UniRule"/>
</dbReference>
<dbReference type="GO" id="GO:0005634">
    <property type="term" value="C:nucleus"/>
    <property type="evidence" value="ECO:0007669"/>
    <property type="project" value="UniProtKB-SubCell"/>
</dbReference>
<feature type="region of interest" description="Disordered" evidence="10">
    <location>
        <begin position="89"/>
        <end position="116"/>
    </location>
</feature>
<dbReference type="GO" id="GO:0008270">
    <property type="term" value="F:zinc ion binding"/>
    <property type="evidence" value="ECO:0007669"/>
    <property type="project" value="UniProtKB-KW"/>
</dbReference>
<comment type="caution">
    <text evidence="12">The sequence shown here is derived from an EMBL/GenBank/DDBJ whole genome shotgun (WGS) entry which is preliminary data.</text>
</comment>
<keyword evidence="5" id="KW-0175">Coiled coil</keyword>
<dbReference type="PROSITE" id="PS50950">
    <property type="entry name" value="ZF_THAP"/>
    <property type="match status" value="1"/>
</dbReference>
<gene>
    <name evidence="12" type="ORF">MMEN_LOCUS11461</name>
</gene>
<keyword evidence="13" id="KW-1185">Reference proteome</keyword>
<dbReference type="PANTHER" id="PTHR46927:SF1">
    <property type="entry name" value="THAP DOMAIN-CONTAINING PROTEIN 5"/>
    <property type="match status" value="1"/>
</dbReference>
<evidence type="ECO:0000256" key="9">
    <source>
        <dbReference type="PROSITE-ProRule" id="PRU00309"/>
    </source>
</evidence>
<evidence type="ECO:0000256" key="8">
    <source>
        <dbReference type="ARBA" id="ARBA00039526"/>
    </source>
</evidence>
<feature type="domain" description="THAP-type" evidence="11">
    <location>
        <begin position="1"/>
        <end position="86"/>
    </location>
</feature>
<evidence type="ECO:0000256" key="2">
    <source>
        <dbReference type="ARBA" id="ARBA00022723"/>
    </source>
</evidence>
<evidence type="ECO:0000313" key="12">
    <source>
        <dbReference type="EMBL" id="CAG5927651.1"/>
    </source>
</evidence>
<evidence type="ECO:0000256" key="10">
    <source>
        <dbReference type="SAM" id="MobiDB-lite"/>
    </source>
</evidence>
<evidence type="ECO:0000256" key="4">
    <source>
        <dbReference type="ARBA" id="ARBA00022833"/>
    </source>
</evidence>
<dbReference type="SMART" id="SM00692">
    <property type="entry name" value="DM3"/>
    <property type="match status" value="1"/>
</dbReference>
<evidence type="ECO:0000256" key="7">
    <source>
        <dbReference type="ARBA" id="ARBA00023242"/>
    </source>
</evidence>
<dbReference type="SMART" id="SM00980">
    <property type="entry name" value="THAP"/>
    <property type="match status" value="1"/>
</dbReference>
<dbReference type="AlphaFoldDB" id="A0A8S4BCB1"/>
<organism evidence="12 13">
    <name type="scientific">Menidia menidia</name>
    <name type="common">Atlantic silverside</name>
    <dbReference type="NCBI Taxonomy" id="238744"/>
    <lineage>
        <taxon>Eukaryota</taxon>
        <taxon>Metazoa</taxon>
        <taxon>Chordata</taxon>
        <taxon>Craniata</taxon>
        <taxon>Vertebrata</taxon>
        <taxon>Euteleostomi</taxon>
        <taxon>Actinopterygii</taxon>
        <taxon>Neopterygii</taxon>
        <taxon>Teleostei</taxon>
        <taxon>Neoteleostei</taxon>
        <taxon>Acanthomorphata</taxon>
        <taxon>Ovalentaria</taxon>
        <taxon>Atherinomorphae</taxon>
        <taxon>Atheriniformes</taxon>
        <taxon>Atherinopsidae</taxon>
        <taxon>Menidiinae</taxon>
        <taxon>Menidia</taxon>
    </lineage>
</organism>
<dbReference type="InterPro" id="IPR052224">
    <property type="entry name" value="THAP_domain_protein"/>
</dbReference>
<dbReference type="Pfam" id="PF05485">
    <property type="entry name" value="THAP"/>
    <property type="match status" value="1"/>
</dbReference>
<sequence>MPRYCTVKFSQNRGGTSSRQDNRKISFYQFPLQDKPRLQKWVDNMRHEDWTPSRHQYLCSEHFTESCVDIRLGISYLKNTAVPTIFPAVDDDGEKKSLSGKRSPVATPSISETDTELKGLESVPCKEPPILRTTGRTLGPFLKKDAHVEAAALQGALGQTSHISPVQTMPLGCFLYGRGPGEKEHISVDEHSHCRADTDRDRLWNKVLTLHAKILELDRREESTVAKIQTLEN</sequence>
<evidence type="ECO:0000313" key="13">
    <source>
        <dbReference type="Proteomes" id="UP000677803"/>
    </source>
</evidence>
<keyword evidence="3 9" id="KW-0863">Zinc-finger</keyword>
<dbReference type="PANTHER" id="PTHR46927">
    <property type="entry name" value="AGAP005574-PA"/>
    <property type="match status" value="1"/>
</dbReference>
<dbReference type="Proteomes" id="UP000677803">
    <property type="component" value="Unassembled WGS sequence"/>
</dbReference>
<keyword evidence="2" id="KW-0479">Metal-binding</keyword>
<evidence type="ECO:0000256" key="3">
    <source>
        <dbReference type="ARBA" id="ARBA00022771"/>
    </source>
</evidence>
<dbReference type="OrthoDB" id="5982876at2759"/>
<evidence type="ECO:0000256" key="1">
    <source>
        <dbReference type="ARBA" id="ARBA00004123"/>
    </source>
</evidence>
<dbReference type="SUPFAM" id="SSF57716">
    <property type="entry name" value="Glucocorticoid receptor-like (DNA-binding domain)"/>
    <property type="match status" value="1"/>
</dbReference>
<reference evidence="12" key="1">
    <citation type="submission" date="2021-05" db="EMBL/GenBank/DDBJ databases">
        <authorList>
            <person name="Tigano A."/>
        </authorList>
    </citation>
    <scope>NUCLEOTIDE SEQUENCE</scope>
</reference>
<evidence type="ECO:0000256" key="5">
    <source>
        <dbReference type="ARBA" id="ARBA00023054"/>
    </source>
</evidence>
<comment type="subcellular location">
    <subcellularLocation>
        <location evidence="1">Nucleus</location>
    </subcellularLocation>
</comment>
<dbReference type="InterPro" id="IPR006612">
    <property type="entry name" value="THAP_Znf"/>
</dbReference>
<keyword evidence="6 9" id="KW-0238">DNA-binding</keyword>
<name>A0A8S4BCB1_9TELE</name>
<accession>A0A8S4BCB1</accession>
<dbReference type="EMBL" id="CAJRST010011113">
    <property type="protein sequence ID" value="CAG5927651.1"/>
    <property type="molecule type" value="Genomic_DNA"/>
</dbReference>
<evidence type="ECO:0000256" key="6">
    <source>
        <dbReference type="ARBA" id="ARBA00023125"/>
    </source>
</evidence>
<protein>
    <recommendedName>
        <fullName evidence="8">THAP domain-containing protein 5</fullName>
    </recommendedName>
</protein>
<keyword evidence="4" id="KW-0862">Zinc</keyword>
<keyword evidence="7" id="KW-0539">Nucleus</keyword>
<evidence type="ECO:0000259" key="11">
    <source>
        <dbReference type="PROSITE" id="PS50950"/>
    </source>
</evidence>